<dbReference type="Gene3D" id="3.30.2290.10">
    <property type="entry name" value="PmbA/TldD superfamily"/>
    <property type="match status" value="1"/>
</dbReference>
<dbReference type="InterPro" id="IPR045569">
    <property type="entry name" value="Metalloprtase-TldD/E_C"/>
</dbReference>
<gene>
    <name evidence="2" type="ORF">Q7514_30600</name>
</gene>
<reference evidence="2 3" key="1">
    <citation type="submission" date="2023-07" db="EMBL/GenBank/DDBJ databases">
        <authorList>
            <person name="Girao M."/>
            <person name="Carvalho M.F."/>
        </authorList>
    </citation>
    <scope>NUCLEOTIDE SEQUENCE [LARGE SCALE GENOMIC DNA]</scope>
    <source>
        <strain evidence="2 3">YIM65754</strain>
    </source>
</reference>
<proteinExistence type="predicted"/>
<organism evidence="2 3">
    <name type="scientific">Rhodococcus artemisiae</name>
    <dbReference type="NCBI Taxonomy" id="714159"/>
    <lineage>
        <taxon>Bacteria</taxon>
        <taxon>Bacillati</taxon>
        <taxon>Actinomycetota</taxon>
        <taxon>Actinomycetes</taxon>
        <taxon>Mycobacteriales</taxon>
        <taxon>Nocardiaceae</taxon>
        <taxon>Rhodococcus</taxon>
    </lineage>
</organism>
<dbReference type="PANTHER" id="PTHR43666:SF1">
    <property type="entry name" value="CONSERVED PROTEIN"/>
    <property type="match status" value="1"/>
</dbReference>
<dbReference type="RefSeq" id="WP_330137023.1">
    <property type="nucleotide sequence ID" value="NZ_JAUTXY010000023.1"/>
</dbReference>
<dbReference type="EMBL" id="JAUTXY010000023">
    <property type="protein sequence ID" value="MEE2061885.1"/>
    <property type="molecule type" value="Genomic_DNA"/>
</dbReference>
<dbReference type="PANTHER" id="PTHR43666">
    <property type="entry name" value="TLDD PROTEIN"/>
    <property type="match status" value="1"/>
</dbReference>
<sequence>MIDAPRLVDAALAASRADETIVLVTDRDDANVRWAGSSMTTNGVMRSRSWTVIAIRRDPQPRCGIVTAPSVTADEVAAVVAAAVAAADTAAEATDAMPLLPGDGVTVDWADASAGTGIEVFGDVFEALAAGFGDDGRDPLYGFAHHQVHTTWLGTSTGLRRRWTQKDGSLEITAKRGGLSGAGAWVGAGTTDFTDVDTAALLTELDRRLGWAGNTVALPPGRYETLLPPSAVADLMIYLMWSMGGRGAEEGHTAWSRPGGTRIGETVAALPLTLTSDPAAQGLACPPFLTATASTDTVSVFDNGLDVERVDWIRDGTVTALTYPRAAAAEFSAPVTAPGENLLLTGGSNATLDEMIAGTERGLLLTTLWYLRDVDPSALLLTGLTRDGVYLVEDGQVRGAVNNFRFNESPLDLLRRAVEVGATERTLPREWNDWFTRTAMPPMRIPDFHMSSVSAAQ</sequence>
<dbReference type="Proteomes" id="UP001336020">
    <property type="component" value="Unassembled WGS sequence"/>
</dbReference>
<dbReference type="InterPro" id="IPR036059">
    <property type="entry name" value="TldD/PmbA_sf"/>
</dbReference>
<accession>A0ABU7LK52</accession>
<protein>
    <submittedName>
        <fullName evidence="2">Metallopeptidase TldD-related protein</fullName>
    </submittedName>
</protein>
<evidence type="ECO:0000313" key="2">
    <source>
        <dbReference type="EMBL" id="MEE2061885.1"/>
    </source>
</evidence>
<feature type="domain" description="Metalloprotease TldD/E C-terminal" evidence="1">
    <location>
        <begin position="220"/>
        <end position="451"/>
    </location>
</feature>
<comment type="caution">
    <text evidence="2">The sequence shown here is derived from an EMBL/GenBank/DDBJ whole genome shotgun (WGS) entry which is preliminary data.</text>
</comment>
<keyword evidence="3" id="KW-1185">Reference proteome</keyword>
<dbReference type="Pfam" id="PF19289">
    <property type="entry name" value="PmbA_TldD_3rd"/>
    <property type="match status" value="1"/>
</dbReference>
<evidence type="ECO:0000313" key="3">
    <source>
        <dbReference type="Proteomes" id="UP001336020"/>
    </source>
</evidence>
<dbReference type="SUPFAM" id="SSF111283">
    <property type="entry name" value="Putative modulator of DNA gyrase, PmbA/TldD"/>
    <property type="match status" value="1"/>
</dbReference>
<dbReference type="InterPro" id="IPR035068">
    <property type="entry name" value="TldD/PmbA_N"/>
</dbReference>
<name>A0ABU7LK52_9NOCA</name>
<evidence type="ECO:0000259" key="1">
    <source>
        <dbReference type="Pfam" id="PF19289"/>
    </source>
</evidence>